<name>A0ACA9MMR7_9GLOM</name>
<evidence type="ECO:0000313" key="1">
    <source>
        <dbReference type="EMBL" id="CAG8596853.1"/>
    </source>
</evidence>
<dbReference type="Proteomes" id="UP000789525">
    <property type="component" value="Unassembled WGS sequence"/>
</dbReference>
<accession>A0ACA9MMR7</accession>
<organism evidence="1 2">
    <name type="scientific">Acaulospora colombiana</name>
    <dbReference type="NCBI Taxonomy" id="27376"/>
    <lineage>
        <taxon>Eukaryota</taxon>
        <taxon>Fungi</taxon>
        <taxon>Fungi incertae sedis</taxon>
        <taxon>Mucoromycota</taxon>
        <taxon>Glomeromycotina</taxon>
        <taxon>Glomeromycetes</taxon>
        <taxon>Diversisporales</taxon>
        <taxon>Acaulosporaceae</taxon>
        <taxon>Acaulospora</taxon>
    </lineage>
</organism>
<dbReference type="EMBL" id="CAJVPT010013547">
    <property type="protein sequence ID" value="CAG8596853.1"/>
    <property type="molecule type" value="Genomic_DNA"/>
</dbReference>
<comment type="caution">
    <text evidence="1">The sequence shown here is derived from an EMBL/GenBank/DDBJ whole genome shotgun (WGS) entry which is preliminary data.</text>
</comment>
<feature type="non-terminal residue" evidence="1">
    <location>
        <position position="110"/>
    </location>
</feature>
<keyword evidence="2" id="KW-1185">Reference proteome</keyword>
<sequence>MFGLFILWRPRTDVKGARQASSVAMAEGGTGRLSLNAMKLISWRRTRARIVSIEWPCYACTEIRGLTAWTSMGLSQAKARHIKAQIVRLGWAVNVQRPKRVLYKESTILG</sequence>
<gene>
    <name evidence="1" type="ORF">ACOLOM_LOCUS6535</name>
</gene>
<evidence type="ECO:0000313" key="2">
    <source>
        <dbReference type="Proteomes" id="UP000789525"/>
    </source>
</evidence>
<proteinExistence type="predicted"/>
<reference evidence="1" key="1">
    <citation type="submission" date="2021-06" db="EMBL/GenBank/DDBJ databases">
        <authorList>
            <person name="Kallberg Y."/>
            <person name="Tangrot J."/>
            <person name="Rosling A."/>
        </authorList>
    </citation>
    <scope>NUCLEOTIDE SEQUENCE</scope>
    <source>
        <strain evidence="1">CL356</strain>
    </source>
</reference>
<protein>
    <submittedName>
        <fullName evidence="1">4745_t:CDS:1</fullName>
    </submittedName>
</protein>